<feature type="transmembrane region" description="Helical" evidence="8">
    <location>
        <begin position="238"/>
        <end position="261"/>
    </location>
</feature>
<evidence type="ECO:0000256" key="9">
    <source>
        <dbReference type="SAM" id="SignalP"/>
    </source>
</evidence>
<comment type="similarity">
    <text evidence="1">Belongs to the ABC transporter superfamily. ABCD family. Peroxisomal fatty acyl CoA transporter (TC 3.A.1.203) subfamily.</text>
</comment>
<dbReference type="GO" id="GO:0016887">
    <property type="term" value="F:ATP hydrolysis activity"/>
    <property type="evidence" value="ECO:0007669"/>
    <property type="project" value="InterPro"/>
</dbReference>
<accession>A0A1Z5JQJ6</accession>
<comment type="caution">
    <text evidence="12">The sequence shown here is derived from an EMBL/GenBank/DDBJ whole genome shotgun (WGS) entry which is preliminary data.</text>
</comment>
<organism evidence="12 13">
    <name type="scientific">Fistulifera solaris</name>
    <name type="common">Oleaginous diatom</name>
    <dbReference type="NCBI Taxonomy" id="1519565"/>
    <lineage>
        <taxon>Eukaryota</taxon>
        <taxon>Sar</taxon>
        <taxon>Stramenopiles</taxon>
        <taxon>Ochrophyta</taxon>
        <taxon>Bacillariophyta</taxon>
        <taxon>Bacillariophyceae</taxon>
        <taxon>Bacillariophycidae</taxon>
        <taxon>Naviculales</taxon>
        <taxon>Naviculaceae</taxon>
        <taxon>Fistulifera</taxon>
    </lineage>
</organism>
<feature type="transmembrane region" description="Helical" evidence="8">
    <location>
        <begin position="96"/>
        <end position="118"/>
    </location>
</feature>
<dbReference type="PROSITE" id="PS00211">
    <property type="entry name" value="ABC_TRANSPORTER_1"/>
    <property type="match status" value="1"/>
</dbReference>
<evidence type="ECO:0000256" key="7">
    <source>
        <dbReference type="ARBA" id="ARBA00023136"/>
    </source>
</evidence>
<dbReference type="Pfam" id="PF00005">
    <property type="entry name" value="ABC_tran"/>
    <property type="match status" value="1"/>
</dbReference>
<keyword evidence="2" id="KW-0813">Transport</keyword>
<keyword evidence="9" id="KW-0732">Signal</keyword>
<evidence type="ECO:0000313" key="13">
    <source>
        <dbReference type="Proteomes" id="UP000198406"/>
    </source>
</evidence>
<dbReference type="SMART" id="SM00382">
    <property type="entry name" value="AAA"/>
    <property type="match status" value="1"/>
</dbReference>
<dbReference type="EMBL" id="BDSP01000101">
    <property type="protein sequence ID" value="GAX16051.1"/>
    <property type="molecule type" value="Genomic_DNA"/>
</dbReference>
<dbReference type="Proteomes" id="UP000198406">
    <property type="component" value="Unassembled WGS sequence"/>
</dbReference>
<dbReference type="InParanoid" id="A0A1Z5JQJ6"/>
<dbReference type="InterPro" id="IPR050835">
    <property type="entry name" value="ABC_transporter_sub-D"/>
</dbReference>
<dbReference type="InterPro" id="IPR027417">
    <property type="entry name" value="P-loop_NTPase"/>
</dbReference>
<dbReference type="InterPro" id="IPR003593">
    <property type="entry name" value="AAA+_ATPase"/>
</dbReference>
<dbReference type="GO" id="GO:0016020">
    <property type="term" value="C:membrane"/>
    <property type="evidence" value="ECO:0007669"/>
    <property type="project" value="InterPro"/>
</dbReference>
<feature type="domain" description="ABC transporter" evidence="10">
    <location>
        <begin position="472"/>
        <end position="737"/>
    </location>
</feature>
<keyword evidence="4" id="KW-0547">Nucleotide-binding</keyword>
<dbReference type="OrthoDB" id="422637at2759"/>
<evidence type="ECO:0000259" key="11">
    <source>
        <dbReference type="PROSITE" id="PS50929"/>
    </source>
</evidence>
<dbReference type="InterPro" id="IPR011527">
    <property type="entry name" value="ABC1_TM_dom"/>
</dbReference>
<evidence type="ECO:0000256" key="1">
    <source>
        <dbReference type="ARBA" id="ARBA00008575"/>
    </source>
</evidence>
<evidence type="ECO:0000259" key="10">
    <source>
        <dbReference type="PROSITE" id="PS50893"/>
    </source>
</evidence>
<keyword evidence="5" id="KW-0067">ATP-binding</keyword>
<dbReference type="GO" id="GO:0140359">
    <property type="term" value="F:ABC-type transporter activity"/>
    <property type="evidence" value="ECO:0007669"/>
    <property type="project" value="InterPro"/>
</dbReference>
<dbReference type="InterPro" id="IPR003439">
    <property type="entry name" value="ABC_transporter-like_ATP-bd"/>
</dbReference>
<dbReference type="PANTHER" id="PTHR11384:SF59">
    <property type="entry name" value="LYSOSOMAL COBALAMIN TRANSPORTER ABCD4"/>
    <property type="match status" value="1"/>
</dbReference>
<evidence type="ECO:0000256" key="8">
    <source>
        <dbReference type="SAM" id="Phobius"/>
    </source>
</evidence>
<keyword evidence="6 8" id="KW-1133">Transmembrane helix</keyword>
<feature type="domain" description="ABC transmembrane type-1" evidence="11">
    <location>
        <begin position="99"/>
        <end position="381"/>
    </location>
</feature>
<dbReference type="Pfam" id="PF06472">
    <property type="entry name" value="ABC_membrane_2"/>
    <property type="match status" value="1"/>
</dbReference>
<gene>
    <name evidence="12" type="ORF">FisN_20Hh275</name>
</gene>
<protein>
    <recommendedName>
        <fullName evidence="14">ATP-binding cassette transporter</fullName>
    </recommendedName>
</protein>
<evidence type="ECO:0000256" key="4">
    <source>
        <dbReference type="ARBA" id="ARBA00022741"/>
    </source>
</evidence>
<name>A0A1Z5JQJ6_FISSO</name>
<dbReference type="AlphaFoldDB" id="A0A1Z5JQJ6"/>
<dbReference type="CDD" id="cd03223">
    <property type="entry name" value="ABCD_peroxisomal_ALDP"/>
    <property type="match status" value="1"/>
</dbReference>
<dbReference type="PROSITE" id="PS50893">
    <property type="entry name" value="ABC_TRANSPORTER_2"/>
    <property type="match status" value="1"/>
</dbReference>
<feature type="signal peptide" evidence="9">
    <location>
        <begin position="1"/>
        <end position="23"/>
    </location>
</feature>
<feature type="chain" id="PRO_5012351353" description="ATP-binding cassette transporter" evidence="9">
    <location>
        <begin position="24"/>
        <end position="737"/>
    </location>
</feature>
<evidence type="ECO:0000256" key="2">
    <source>
        <dbReference type="ARBA" id="ARBA00022448"/>
    </source>
</evidence>
<dbReference type="PANTHER" id="PTHR11384">
    <property type="entry name" value="ATP-BINDING CASSETTE, SUB-FAMILY D MEMBER"/>
    <property type="match status" value="1"/>
</dbReference>
<dbReference type="Gene3D" id="3.40.50.300">
    <property type="entry name" value="P-loop containing nucleotide triphosphate hydrolases"/>
    <property type="match status" value="1"/>
</dbReference>
<dbReference type="Gene3D" id="1.20.1560.10">
    <property type="entry name" value="ABC transporter type 1, transmembrane domain"/>
    <property type="match status" value="1"/>
</dbReference>
<dbReference type="InterPro" id="IPR036640">
    <property type="entry name" value="ABC1_TM_sf"/>
</dbReference>
<evidence type="ECO:0000313" key="12">
    <source>
        <dbReference type="EMBL" id="GAX16051.1"/>
    </source>
</evidence>
<evidence type="ECO:0008006" key="14">
    <source>
        <dbReference type="Google" id="ProtNLM"/>
    </source>
</evidence>
<proteinExistence type="inferred from homology"/>
<keyword evidence="3 8" id="KW-0812">Transmembrane</keyword>
<evidence type="ECO:0000256" key="3">
    <source>
        <dbReference type="ARBA" id="ARBA00022692"/>
    </source>
</evidence>
<reference evidence="12 13" key="1">
    <citation type="journal article" date="2015" name="Plant Cell">
        <title>Oil accumulation by the oleaginous diatom Fistulifera solaris as revealed by the genome and transcriptome.</title>
        <authorList>
            <person name="Tanaka T."/>
            <person name="Maeda Y."/>
            <person name="Veluchamy A."/>
            <person name="Tanaka M."/>
            <person name="Abida H."/>
            <person name="Marechal E."/>
            <person name="Bowler C."/>
            <person name="Muto M."/>
            <person name="Sunaga Y."/>
            <person name="Tanaka M."/>
            <person name="Yoshino T."/>
            <person name="Taniguchi T."/>
            <person name="Fukuda Y."/>
            <person name="Nemoto M."/>
            <person name="Matsumoto M."/>
            <person name="Wong P.S."/>
            <person name="Aburatani S."/>
            <person name="Fujibuchi W."/>
        </authorList>
    </citation>
    <scope>NUCLEOTIDE SEQUENCE [LARGE SCALE GENOMIC DNA]</scope>
    <source>
        <strain evidence="12 13">JPCC DA0580</strain>
    </source>
</reference>
<dbReference type="PROSITE" id="PS50929">
    <property type="entry name" value="ABC_TM1F"/>
    <property type="match status" value="1"/>
</dbReference>
<sequence length="737" mass="82627">MTCRLLRVVIATCLCVSFRAARGFAPSHALHRQPTQQVTPRYDKNSRTRGIFHRLAQKDDDEEATNQFDWNVIGRQFGLFQDMAFPYYEESIRGRWLLAGLLALTLLNSGVSVLFSYLGKDFWNALSAKDIPVFYEVLQKYLGALIVGAPVITLYRYQRQRLAIHWREWMTARTFELYTSNRVYYNLDPSVIDNPDQRITEDVKSFTSYSLQLVITIITSLIDLVSFSLILWGIYPQLFVAIIAYATFGTVVTTFLGRPLVHLNFKQLQREADLRYSLVRLRDNAESIAFYGGEDLEGQAVEDRLERVTGNRRALIEVERNLEFFTTAYRYLIQIVPVAVVAPKYFAGDIGLGVISQSVGAFNHILSDLSIIINQFEQLSTFSAGIDRLASFYDAMRASDPERASTDSGLLKLGNQTSLSVMLTHDDRNATVPFNHGASADFMPTFGTIALNAWNDVQYSGKSSTPFNRPVLQAVNLDLCTPDQKRMLIRNLSFELQEGQNLLIVGNSGAGKSSLLRAIAGLWTKGNGSIYRPPDDSVYFLPQRPYCTLGSLKDQLLYPSVDVNTTNGSTFENKIVPKSHLLVESLKDKDLLDILEQVNLLEVARNAGDGDPVRGLYAVLDWSNRLSLGEQQRLAFGRVLVNRPTLVILDEATSALDVASEARMYNLLQNLARCELSHQNGLSRPGLTYVSVGHRPSLIAFHDKKLRVGTGEGDSCEFSDIAKMPSEFPSNFPNPNL</sequence>
<feature type="transmembrane region" description="Helical" evidence="8">
    <location>
        <begin position="138"/>
        <end position="157"/>
    </location>
</feature>
<keyword evidence="13" id="KW-1185">Reference proteome</keyword>
<dbReference type="SUPFAM" id="SSF90123">
    <property type="entry name" value="ABC transporter transmembrane region"/>
    <property type="match status" value="1"/>
</dbReference>
<keyword evidence="7 8" id="KW-0472">Membrane</keyword>
<evidence type="ECO:0000256" key="6">
    <source>
        <dbReference type="ARBA" id="ARBA00022989"/>
    </source>
</evidence>
<dbReference type="SUPFAM" id="SSF52540">
    <property type="entry name" value="P-loop containing nucleoside triphosphate hydrolases"/>
    <property type="match status" value="1"/>
</dbReference>
<dbReference type="GO" id="GO:0005524">
    <property type="term" value="F:ATP binding"/>
    <property type="evidence" value="ECO:0007669"/>
    <property type="project" value="UniProtKB-KW"/>
</dbReference>
<evidence type="ECO:0000256" key="5">
    <source>
        <dbReference type="ARBA" id="ARBA00022840"/>
    </source>
</evidence>
<dbReference type="InterPro" id="IPR017871">
    <property type="entry name" value="ABC_transporter-like_CS"/>
</dbReference>
<feature type="transmembrane region" description="Helical" evidence="8">
    <location>
        <begin position="213"/>
        <end position="232"/>
    </location>
</feature>